<dbReference type="AlphaFoldDB" id="A0A0F6W3N3"/>
<dbReference type="Proteomes" id="UP000034883">
    <property type="component" value="Chromosome"/>
</dbReference>
<evidence type="ECO:0000313" key="2">
    <source>
        <dbReference type="Proteomes" id="UP000034883"/>
    </source>
</evidence>
<dbReference type="InterPro" id="IPR000801">
    <property type="entry name" value="Esterase-like"/>
</dbReference>
<dbReference type="SUPFAM" id="SSF53474">
    <property type="entry name" value="alpha/beta-Hydrolases"/>
    <property type="match status" value="1"/>
</dbReference>
<name>A0A0F6W3N3_9BACT</name>
<dbReference type="InterPro" id="IPR029058">
    <property type="entry name" value="AB_hydrolase_fold"/>
</dbReference>
<dbReference type="STRING" id="927083.DB32_003805"/>
<dbReference type="PANTHER" id="PTHR48098:SF3">
    <property type="entry name" value="IRON(III) ENTEROBACTIN ESTERASE"/>
    <property type="match status" value="1"/>
</dbReference>
<dbReference type="EMBL" id="CP011125">
    <property type="protein sequence ID" value="AKF06656.1"/>
    <property type="molecule type" value="Genomic_DNA"/>
</dbReference>
<dbReference type="OrthoDB" id="9775130at2"/>
<evidence type="ECO:0000313" key="1">
    <source>
        <dbReference type="EMBL" id="AKF06656.1"/>
    </source>
</evidence>
<dbReference type="Pfam" id="PF00756">
    <property type="entry name" value="Esterase"/>
    <property type="match status" value="1"/>
</dbReference>
<dbReference type="PANTHER" id="PTHR48098">
    <property type="entry name" value="ENTEROCHELIN ESTERASE-RELATED"/>
    <property type="match status" value="1"/>
</dbReference>
<dbReference type="RefSeq" id="WP_053233809.1">
    <property type="nucleotide sequence ID" value="NZ_CP011125.1"/>
</dbReference>
<organism evidence="1 2">
    <name type="scientific">Sandaracinus amylolyticus</name>
    <dbReference type="NCBI Taxonomy" id="927083"/>
    <lineage>
        <taxon>Bacteria</taxon>
        <taxon>Pseudomonadati</taxon>
        <taxon>Myxococcota</taxon>
        <taxon>Polyangia</taxon>
        <taxon>Polyangiales</taxon>
        <taxon>Sandaracinaceae</taxon>
        <taxon>Sandaracinus</taxon>
    </lineage>
</organism>
<dbReference type="InterPro" id="IPR050583">
    <property type="entry name" value="Mycobacterial_A85_antigen"/>
</dbReference>
<sequence length="382" mass="42220">MNDVAACFARFAPVCALLLAACVGDLGGDLPRAEDAATPAPPRDAGAPSDAATIDAFVPDEDASTPTIDAGPPPPTVMDPGTEGDGDFTIGPSYADAPEMRVPDDAPRGRVYRFSMQSEDSEIYPGVTGRYTRDLWIYVPRQYVNGTDAPFMVIQDGGGYVADVTAALDTLIHQGRLPHVVGIFINPGPGDGPGSERGLEYDRVSDHYTRFIETEVLPLIPMRPDIRADYPDLRLTSDPEGRATMGGSSGGACAFTMAWFHPELYRRVLTYSGTFVAQHRDDEHPRGAWEYHEHMIRDEAVKPIRVFLQVGENDLRFGSDGLHDWMDANRRMSDVLEERGYHYRFLWSEDAGHVDRRVVRQTLPETLLWLWRGYPIPGVPAD</sequence>
<protein>
    <submittedName>
        <fullName evidence="1">Putative esterase</fullName>
    </submittedName>
</protein>
<dbReference type="KEGG" id="samy:DB32_003805"/>
<proteinExistence type="predicted"/>
<accession>A0A0F6W3N3</accession>
<reference evidence="1 2" key="1">
    <citation type="submission" date="2015-03" db="EMBL/GenBank/DDBJ databases">
        <title>Genome assembly of Sandaracinus amylolyticus DSM 53668.</title>
        <authorList>
            <person name="Sharma G."/>
            <person name="Subramanian S."/>
        </authorList>
    </citation>
    <scope>NUCLEOTIDE SEQUENCE [LARGE SCALE GENOMIC DNA]</scope>
    <source>
        <strain evidence="1 2">DSM 53668</strain>
    </source>
</reference>
<dbReference type="Gene3D" id="3.40.50.1820">
    <property type="entry name" value="alpha/beta hydrolase"/>
    <property type="match status" value="1"/>
</dbReference>
<gene>
    <name evidence="1" type="ORF">DB32_003805</name>
</gene>
<keyword evidence="2" id="KW-1185">Reference proteome</keyword>